<dbReference type="GO" id="GO:0006307">
    <property type="term" value="P:DNA alkylation repair"/>
    <property type="evidence" value="ECO:0007669"/>
    <property type="project" value="InterPro"/>
</dbReference>
<evidence type="ECO:0000313" key="4">
    <source>
        <dbReference type="Proteomes" id="UP000886653"/>
    </source>
</evidence>
<comment type="caution">
    <text evidence="3">The sequence shown here is derived from an EMBL/GenBank/DDBJ whole genome shotgun (WGS) entry which is preliminary data.</text>
</comment>
<dbReference type="GO" id="GO:0051213">
    <property type="term" value="F:dioxygenase activity"/>
    <property type="evidence" value="ECO:0007669"/>
    <property type="project" value="InterPro"/>
</dbReference>
<dbReference type="OrthoDB" id="545910at2759"/>
<protein>
    <recommendedName>
        <fullName evidence="2">Fe2OG dioxygenase domain-containing protein</fullName>
    </recommendedName>
</protein>
<feature type="region of interest" description="Disordered" evidence="1">
    <location>
        <begin position="39"/>
        <end position="70"/>
    </location>
</feature>
<dbReference type="InterPro" id="IPR032854">
    <property type="entry name" value="ALKBH3"/>
</dbReference>
<keyword evidence="4" id="KW-1185">Reference proteome</keyword>
<feature type="compositionally biased region" description="Low complexity" evidence="1">
    <location>
        <begin position="53"/>
        <end position="67"/>
    </location>
</feature>
<dbReference type="InterPro" id="IPR027450">
    <property type="entry name" value="AlkB-like"/>
</dbReference>
<dbReference type="Gene3D" id="2.60.120.590">
    <property type="entry name" value="Alpha-ketoglutarate-dependent dioxygenase AlkB-like"/>
    <property type="match status" value="1"/>
</dbReference>
<dbReference type="InterPro" id="IPR037151">
    <property type="entry name" value="AlkB-like_sf"/>
</dbReference>
<dbReference type="Proteomes" id="UP000886653">
    <property type="component" value="Unassembled WGS sequence"/>
</dbReference>
<dbReference type="InterPro" id="IPR005123">
    <property type="entry name" value="Oxoglu/Fe-dep_dioxygenase_dom"/>
</dbReference>
<feature type="region of interest" description="Disordered" evidence="1">
    <location>
        <begin position="91"/>
        <end position="155"/>
    </location>
</feature>
<dbReference type="PROSITE" id="PS51471">
    <property type="entry name" value="FE2OG_OXY"/>
    <property type="match status" value="1"/>
</dbReference>
<evidence type="ECO:0000313" key="3">
    <source>
        <dbReference type="EMBL" id="KAG0143017.1"/>
    </source>
</evidence>
<gene>
    <name evidence="3" type="ORF">CROQUDRAFT_661764</name>
</gene>
<dbReference type="EMBL" id="MU167330">
    <property type="protein sequence ID" value="KAG0143017.1"/>
    <property type="molecule type" value="Genomic_DNA"/>
</dbReference>
<dbReference type="AlphaFoldDB" id="A0A9P6T8E5"/>
<feature type="compositionally biased region" description="Polar residues" evidence="1">
    <location>
        <begin position="91"/>
        <end position="106"/>
    </location>
</feature>
<evidence type="ECO:0000256" key="1">
    <source>
        <dbReference type="SAM" id="MobiDB-lite"/>
    </source>
</evidence>
<dbReference type="Pfam" id="PF13532">
    <property type="entry name" value="2OG-FeII_Oxy_2"/>
    <property type="match status" value="1"/>
</dbReference>
<proteinExistence type="predicted"/>
<accession>A0A9P6T8E5</accession>
<dbReference type="PANTHER" id="PTHR31212:SF4">
    <property type="entry name" value="ALPHA-KETOGLUTARATE-DEPENDENT DIOXYGENASE ALKB HOMOLOG 3"/>
    <property type="match status" value="1"/>
</dbReference>
<dbReference type="SUPFAM" id="SSF51197">
    <property type="entry name" value="Clavaminate synthase-like"/>
    <property type="match status" value="1"/>
</dbReference>
<name>A0A9P6T8E5_9BASI</name>
<organism evidence="3 4">
    <name type="scientific">Cronartium quercuum f. sp. fusiforme G11</name>
    <dbReference type="NCBI Taxonomy" id="708437"/>
    <lineage>
        <taxon>Eukaryota</taxon>
        <taxon>Fungi</taxon>
        <taxon>Dikarya</taxon>
        <taxon>Basidiomycota</taxon>
        <taxon>Pucciniomycotina</taxon>
        <taxon>Pucciniomycetes</taxon>
        <taxon>Pucciniales</taxon>
        <taxon>Coleosporiaceae</taxon>
        <taxon>Cronartium</taxon>
    </lineage>
</organism>
<dbReference type="CDD" id="cd14279">
    <property type="entry name" value="CUE"/>
    <property type="match status" value="1"/>
</dbReference>
<feature type="domain" description="Fe2OG dioxygenase" evidence="2">
    <location>
        <begin position="316"/>
        <end position="433"/>
    </location>
</feature>
<evidence type="ECO:0000259" key="2">
    <source>
        <dbReference type="PROSITE" id="PS51471"/>
    </source>
</evidence>
<dbReference type="PANTHER" id="PTHR31212">
    <property type="entry name" value="ALPHA-KETOGLUTARATE-DEPENDENT DIOXYGENASE ALKB HOMOLOG 3"/>
    <property type="match status" value="1"/>
</dbReference>
<reference evidence="3" key="1">
    <citation type="submission" date="2013-11" db="EMBL/GenBank/DDBJ databases">
        <title>Genome sequence of the fusiform rust pathogen reveals effectors for host alternation and coevolution with pine.</title>
        <authorList>
            <consortium name="DOE Joint Genome Institute"/>
            <person name="Smith K."/>
            <person name="Pendleton A."/>
            <person name="Kubisiak T."/>
            <person name="Anderson C."/>
            <person name="Salamov A."/>
            <person name="Aerts A."/>
            <person name="Riley R."/>
            <person name="Clum A."/>
            <person name="Lindquist E."/>
            <person name="Ence D."/>
            <person name="Campbell M."/>
            <person name="Kronenberg Z."/>
            <person name="Feau N."/>
            <person name="Dhillon B."/>
            <person name="Hamelin R."/>
            <person name="Burleigh J."/>
            <person name="Smith J."/>
            <person name="Yandell M."/>
            <person name="Nelson C."/>
            <person name="Grigoriev I."/>
            <person name="Davis J."/>
        </authorList>
    </citation>
    <scope>NUCLEOTIDE SEQUENCE</scope>
    <source>
        <strain evidence="3">G11</strain>
    </source>
</reference>
<sequence length="501" mass="56319">MRHDAAIALLASIFEDVNIDRLVETLESTDGNVELAIERLVQRPTPNKRSRQSPVNKPVPSSKSLSPDNTKKAKLMTMDAWLCDGSKATSLSSVGSSHDVNHQVPSSRLLYRSPISEDTNRSKISSHPPRSLTDVLGESSDMASAGPSKQSKNLLSLPPLHLATPRDVSNQLPCCSLFYNVLPKELATRLYLNMISDCQGQGQDNLPWTRNRWWLNDREVESPHSTAFFVSNLQGKADDYAVDYAESAQYWYAGKALKADAKPRYFLAEMEEAKGIIEPMVNKLLRNDLDMLKMAQRVTPLNPVQRFSSEWDGDWKANVAASNCYRGSKESVGWHADQLTYLGPYPTIASLSLGTGRQFRLRAVRNMNDPNAATPRTYSIFLPHNSLLIMHGSCQERYKHCIPTQNTLDVFKPSTTNAGSHIERINITFRFYRPDFRPTRTINTPNELHPTMLMGTPKCHCGIPTILRADQKGWTSKSRQRLRLFSPHEYSTRGSRTLLGS</sequence>